<accession>A0A0R2NXP0</accession>
<proteinExistence type="predicted"/>
<dbReference type="EMBL" id="LIAS01000079">
    <property type="protein sequence ID" value="KRO30660.1"/>
    <property type="molecule type" value="Genomic_DNA"/>
</dbReference>
<name>A0A0R2NXP0_9ACTN</name>
<evidence type="ECO:0000256" key="1">
    <source>
        <dbReference type="SAM" id="SignalP"/>
    </source>
</evidence>
<dbReference type="NCBIfam" id="TIGR02669">
    <property type="entry name" value="SpoIID_LytB"/>
    <property type="match status" value="1"/>
</dbReference>
<organism evidence="3 4">
    <name type="scientific">Actinobacteria bacterium BACL2 MAG-120802-bin41</name>
    <dbReference type="NCBI Taxonomy" id="1655568"/>
    <lineage>
        <taxon>Bacteria</taxon>
        <taxon>Bacillati</taxon>
        <taxon>Actinomycetota</taxon>
        <taxon>Actinomycetes</taxon>
        <taxon>Actinomycetes incertae sedis</taxon>
        <taxon>ac1 cluster</taxon>
    </lineage>
</organism>
<dbReference type="InterPro" id="IPR013693">
    <property type="entry name" value="SpoIID/LytB_N"/>
</dbReference>
<dbReference type="AlphaFoldDB" id="A0A0R2NXP0"/>
<reference evidence="3 4" key="1">
    <citation type="submission" date="2015-10" db="EMBL/GenBank/DDBJ databases">
        <title>Metagenome-Assembled Genomes uncover a global brackish microbiome.</title>
        <authorList>
            <person name="Hugerth L.W."/>
            <person name="Larsson J."/>
            <person name="Alneberg J."/>
            <person name="Lindh M.V."/>
            <person name="Legrand C."/>
            <person name="Pinhassi J."/>
            <person name="Andersson A.F."/>
        </authorList>
    </citation>
    <scope>NUCLEOTIDE SEQUENCE [LARGE SCALE GENOMIC DNA]</scope>
    <source>
        <strain evidence="3">BACL2 MAG-120802-bin41</strain>
    </source>
</reference>
<feature type="domain" description="Sporulation stage II protein D amidase enhancer LytB N-terminal" evidence="2">
    <location>
        <begin position="202"/>
        <end position="286"/>
    </location>
</feature>
<evidence type="ECO:0000313" key="4">
    <source>
        <dbReference type="Proteomes" id="UP000053941"/>
    </source>
</evidence>
<feature type="chain" id="PRO_5006421291" description="Sporulation stage II protein D amidase enhancer LytB N-terminal domain-containing protein" evidence="1">
    <location>
        <begin position="28"/>
        <end position="441"/>
    </location>
</feature>
<evidence type="ECO:0000313" key="3">
    <source>
        <dbReference type="EMBL" id="KRO30660.1"/>
    </source>
</evidence>
<dbReference type="Proteomes" id="UP000053941">
    <property type="component" value="Unassembled WGS sequence"/>
</dbReference>
<comment type="caution">
    <text evidence="3">The sequence shown here is derived from an EMBL/GenBank/DDBJ whole genome shotgun (WGS) entry which is preliminary data.</text>
</comment>
<protein>
    <recommendedName>
        <fullName evidence="2">Sporulation stage II protein D amidase enhancer LytB N-terminal domain-containing protein</fullName>
    </recommendedName>
</protein>
<gene>
    <name evidence="3" type="ORF">ABR60_05000</name>
</gene>
<dbReference type="GO" id="GO:0030435">
    <property type="term" value="P:sporulation resulting in formation of a cellular spore"/>
    <property type="evidence" value="ECO:0007669"/>
    <property type="project" value="InterPro"/>
</dbReference>
<evidence type="ECO:0000259" key="2">
    <source>
        <dbReference type="Pfam" id="PF08486"/>
    </source>
</evidence>
<dbReference type="Pfam" id="PF08486">
    <property type="entry name" value="SpoIID"/>
    <property type="match status" value="1"/>
</dbReference>
<dbReference type="InterPro" id="IPR013486">
    <property type="entry name" value="SpoIID/LytB"/>
</dbReference>
<keyword evidence="1" id="KW-0732">Signal</keyword>
<sequence>MKKRAFLLTSLSLIFTLGLNLFSPAQARTLIPTDFRFFGSGYGHGVGMSQIGARGQALESKTAVEILNYYYPGTEVTAYPDDQLIRVNIANLISSVTFNAVGSTGEIRLYQGDIPLSESPEPFGIYSGDTTALFTNFAGSVVPALSSPTAKYAAINPAPAWTIRWDSATTTALLTNGVTATQYKYGQIVFKSVTNLLSSYLAVTNTLRLHDEYLYGLGEVPSSWPAAALEAQAIAARTYALGKLSRLRVECDCNIYNTTVDQNFVGYAKEIEAIYGIKWREAVDRTFIDENNSLVVTREGKPIQAFYFSSSGGVTQNVVEVWGSPLPYLTGVPDPWSLDPTINRRYALWSRFVPQSVMAQAFLLPNVVSFTINSRTQTGSISSITGISSTGATATLTGELFRSRVKLPSTWIHNTRAIVKLPFIAKECLPEILERVKYCLT</sequence>
<feature type="signal peptide" evidence="1">
    <location>
        <begin position="1"/>
        <end position="27"/>
    </location>
</feature>